<evidence type="ECO:0000313" key="3">
    <source>
        <dbReference type="EMBL" id="RXK62310.1"/>
    </source>
</evidence>
<organism evidence="3 4">
    <name type="scientific">Lacibacter luteus</name>
    <dbReference type="NCBI Taxonomy" id="2508719"/>
    <lineage>
        <taxon>Bacteria</taxon>
        <taxon>Pseudomonadati</taxon>
        <taxon>Bacteroidota</taxon>
        <taxon>Chitinophagia</taxon>
        <taxon>Chitinophagales</taxon>
        <taxon>Chitinophagaceae</taxon>
        <taxon>Lacibacter</taxon>
    </lineage>
</organism>
<accession>A0A4Q1CMP8</accession>
<feature type="transmembrane region" description="Helical" evidence="2">
    <location>
        <begin position="31"/>
        <end position="51"/>
    </location>
</feature>
<protein>
    <submittedName>
        <fullName evidence="3">Uncharacterized protein</fullName>
    </submittedName>
</protein>
<feature type="transmembrane region" description="Helical" evidence="2">
    <location>
        <begin position="7"/>
        <end position="25"/>
    </location>
</feature>
<name>A0A4Q1CMP8_9BACT</name>
<dbReference type="EMBL" id="SDHW01000001">
    <property type="protein sequence ID" value="RXK62310.1"/>
    <property type="molecule type" value="Genomic_DNA"/>
</dbReference>
<proteinExistence type="predicted"/>
<gene>
    <name evidence="3" type="ORF">ESA94_04675</name>
</gene>
<keyword evidence="2" id="KW-0472">Membrane</keyword>
<keyword evidence="4" id="KW-1185">Reference proteome</keyword>
<keyword evidence="2" id="KW-1133">Transmembrane helix</keyword>
<feature type="region of interest" description="Disordered" evidence="1">
    <location>
        <begin position="57"/>
        <end position="79"/>
    </location>
</feature>
<evidence type="ECO:0000256" key="2">
    <source>
        <dbReference type="SAM" id="Phobius"/>
    </source>
</evidence>
<dbReference type="OrthoDB" id="964187at2"/>
<dbReference type="Proteomes" id="UP000290204">
    <property type="component" value="Unassembled WGS sequence"/>
</dbReference>
<sequence length="79" mass="9416">MLKHTNYMVLLSSLYLLLFVLLIQFGLWINVIYLMFFFSPVVVFALAWSIVRHGKYNGKDFSEDQHWGYQDRPDKAKNK</sequence>
<keyword evidence="2" id="KW-0812">Transmembrane</keyword>
<comment type="caution">
    <text evidence="3">The sequence shown here is derived from an EMBL/GenBank/DDBJ whole genome shotgun (WGS) entry which is preliminary data.</text>
</comment>
<dbReference type="RefSeq" id="WP_129129681.1">
    <property type="nucleotide sequence ID" value="NZ_SDHW01000001.1"/>
</dbReference>
<dbReference type="AlphaFoldDB" id="A0A4Q1CMP8"/>
<evidence type="ECO:0000256" key="1">
    <source>
        <dbReference type="SAM" id="MobiDB-lite"/>
    </source>
</evidence>
<reference evidence="3 4" key="1">
    <citation type="submission" date="2019-01" db="EMBL/GenBank/DDBJ databases">
        <title>Lacibacter sp. strain TTM-7.</title>
        <authorList>
            <person name="Chen W.-M."/>
        </authorList>
    </citation>
    <scope>NUCLEOTIDE SEQUENCE [LARGE SCALE GENOMIC DNA]</scope>
    <source>
        <strain evidence="3 4">TTM-7</strain>
    </source>
</reference>
<evidence type="ECO:0000313" key="4">
    <source>
        <dbReference type="Proteomes" id="UP000290204"/>
    </source>
</evidence>